<reference evidence="2 3" key="1">
    <citation type="journal article" date="2012" name="Science">
        <title>The Paleozoic origin of enzymatic lignin decomposition reconstructed from 31 fungal genomes.</title>
        <authorList>
            <person name="Floudas D."/>
            <person name="Binder M."/>
            <person name="Riley R."/>
            <person name="Barry K."/>
            <person name="Blanchette R.A."/>
            <person name="Henrissat B."/>
            <person name="Martinez A.T."/>
            <person name="Otillar R."/>
            <person name="Spatafora J.W."/>
            <person name="Yadav J.S."/>
            <person name="Aerts A."/>
            <person name="Benoit I."/>
            <person name="Boyd A."/>
            <person name="Carlson A."/>
            <person name="Copeland A."/>
            <person name="Coutinho P.M."/>
            <person name="de Vries R.P."/>
            <person name="Ferreira P."/>
            <person name="Findley K."/>
            <person name="Foster B."/>
            <person name="Gaskell J."/>
            <person name="Glotzer D."/>
            <person name="Gorecki P."/>
            <person name="Heitman J."/>
            <person name="Hesse C."/>
            <person name="Hori C."/>
            <person name="Igarashi K."/>
            <person name="Jurgens J.A."/>
            <person name="Kallen N."/>
            <person name="Kersten P."/>
            <person name="Kohler A."/>
            <person name="Kuees U."/>
            <person name="Kumar T.K.A."/>
            <person name="Kuo A."/>
            <person name="LaButti K."/>
            <person name="Larrondo L.F."/>
            <person name="Lindquist E."/>
            <person name="Ling A."/>
            <person name="Lombard V."/>
            <person name="Lucas S."/>
            <person name="Lundell T."/>
            <person name="Martin R."/>
            <person name="McLaughlin D.J."/>
            <person name="Morgenstern I."/>
            <person name="Morin E."/>
            <person name="Murat C."/>
            <person name="Nagy L.G."/>
            <person name="Nolan M."/>
            <person name="Ohm R.A."/>
            <person name="Patyshakuliyeva A."/>
            <person name="Rokas A."/>
            <person name="Ruiz-Duenas F.J."/>
            <person name="Sabat G."/>
            <person name="Salamov A."/>
            <person name="Samejima M."/>
            <person name="Schmutz J."/>
            <person name="Slot J.C."/>
            <person name="St John F."/>
            <person name="Stenlid J."/>
            <person name="Sun H."/>
            <person name="Sun S."/>
            <person name="Syed K."/>
            <person name="Tsang A."/>
            <person name="Wiebenga A."/>
            <person name="Young D."/>
            <person name="Pisabarro A."/>
            <person name="Eastwood D.C."/>
            <person name="Martin F."/>
            <person name="Cullen D."/>
            <person name="Grigoriev I.V."/>
            <person name="Hibbett D.S."/>
        </authorList>
    </citation>
    <scope>NUCLEOTIDE SEQUENCE [LARGE SCALE GENOMIC DNA]</scope>
    <source>
        <strain evidence="2 3">ATCC 11539</strain>
    </source>
</reference>
<dbReference type="GeneID" id="19299549"/>
<dbReference type="PROSITE" id="PS50011">
    <property type="entry name" value="PROTEIN_KINASE_DOM"/>
    <property type="match status" value="1"/>
</dbReference>
<evidence type="ECO:0000313" key="3">
    <source>
        <dbReference type="Proteomes" id="UP000030669"/>
    </source>
</evidence>
<dbReference type="GO" id="GO:0005524">
    <property type="term" value="F:ATP binding"/>
    <property type="evidence" value="ECO:0007669"/>
    <property type="project" value="InterPro"/>
</dbReference>
<dbReference type="OrthoDB" id="2156052at2759"/>
<gene>
    <name evidence="2" type="ORF">GLOTRDRAFT_112450</name>
</gene>
<feature type="domain" description="Protein kinase" evidence="1">
    <location>
        <begin position="1"/>
        <end position="167"/>
    </location>
</feature>
<evidence type="ECO:0000259" key="1">
    <source>
        <dbReference type="PROSITE" id="PS50011"/>
    </source>
</evidence>
<name>S7RA88_GLOTA</name>
<dbReference type="RefSeq" id="XP_007870194.1">
    <property type="nucleotide sequence ID" value="XM_007872003.1"/>
</dbReference>
<dbReference type="eggNOG" id="ENOG502SZHW">
    <property type="taxonomic scope" value="Eukaryota"/>
</dbReference>
<organism evidence="2 3">
    <name type="scientific">Gloeophyllum trabeum (strain ATCC 11539 / FP-39264 / Madison 617)</name>
    <name type="common">Brown rot fungus</name>
    <dbReference type="NCBI Taxonomy" id="670483"/>
    <lineage>
        <taxon>Eukaryota</taxon>
        <taxon>Fungi</taxon>
        <taxon>Dikarya</taxon>
        <taxon>Basidiomycota</taxon>
        <taxon>Agaricomycotina</taxon>
        <taxon>Agaricomycetes</taxon>
        <taxon>Gloeophyllales</taxon>
        <taxon>Gloeophyllaceae</taxon>
        <taxon>Gloeophyllum</taxon>
    </lineage>
</organism>
<keyword evidence="3" id="KW-1185">Reference proteome</keyword>
<dbReference type="AlphaFoldDB" id="S7RA88"/>
<proteinExistence type="predicted"/>
<dbReference type="HOGENOM" id="CLU_1594715_0_0_1"/>
<dbReference type="EMBL" id="KB469311">
    <property type="protein sequence ID" value="EPQ51180.1"/>
    <property type="molecule type" value="Genomic_DNA"/>
</dbReference>
<protein>
    <recommendedName>
        <fullName evidence="1">Protein kinase domain-containing protein</fullName>
    </recommendedName>
</protein>
<dbReference type="InterPro" id="IPR000719">
    <property type="entry name" value="Prot_kinase_dom"/>
</dbReference>
<dbReference type="Proteomes" id="UP000030669">
    <property type="component" value="Unassembled WGS sequence"/>
</dbReference>
<accession>S7RA88</accession>
<dbReference type="KEGG" id="gtr:GLOTRDRAFT_112450"/>
<dbReference type="GO" id="GO:0004672">
    <property type="term" value="F:protein kinase activity"/>
    <property type="evidence" value="ECO:0007669"/>
    <property type="project" value="InterPro"/>
</dbReference>
<evidence type="ECO:0000313" key="2">
    <source>
        <dbReference type="EMBL" id="EPQ51180.1"/>
    </source>
</evidence>
<sequence length="167" mass="18954">MNAKEELKDVVPKLLFSGFSSADPPSSVRSKKQVVCRMLVTTCHGRPRMTRWSEEAQAAVKAAYEKLWTAGVLHKAVADRNILFKDNVGSDEDVEVNNVRLCDFEDALLKHDLKPEKWASALEEERKALENLCERMGKAPLPEKKKKLFWTADDIRKAIAEGRNPFE</sequence>